<dbReference type="RefSeq" id="WP_203820299.1">
    <property type="nucleotide sequence ID" value="NZ_BAAABP010000001.1"/>
</dbReference>
<keyword evidence="1" id="KW-0175">Coiled coil</keyword>
<evidence type="ECO:0000259" key="4">
    <source>
        <dbReference type="Pfam" id="PF26571"/>
    </source>
</evidence>
<dbReference type="Gene3D" id="6.10.250.3150">
    <property type="match status" value="1"/>
</dbReference>
<dbReference type="Pfam" id="PF26571">
    <property type="entry name" value="VldE"/>
    <property type="match status" value="1"/>
</dbReference>
<evidence type="ECO:0000256" key="1">
    <source>
        <dbReference type="SAM" id="Coils"/>
    </source>
</evidence>
<sequence length="344" mass="37111">MSVRSRRWLNLALAPLVAVAFLAAPASPASAEPNDPSSSSAQPDEKGDDKADQTLDDVLESSNRKFVQAKAAVAKSTANQRALNVKVTLAEAKRNTLIPEVNVIAAQQYRTGHLGTASFLLGSNGSNDFLKKAVSLEELNTLHDRKLNELNAAIDEVNATKAALDAEVKAEQTNLTAMKKQKEAADKALSLIGGNSLTAGFVDAQSKTAAPAPRNSDGGFSPEKCTVNDPTTGGCITARTLHMYQEVKKAGFSNFVGCHRDGGPFEHPKGRACDWSLQKSGFSEAHNATMKKYGNDLMAFLVRNADRLGIYYVIWYAQIWFPASGWKAYHGPSNHKDHVHVSML</sequence>
<proteinExistence type="predicted"/>
<organism evidence="5 6">
    <name type="scientific">Paractinoplanes ferrugineus</name>
    <dbReference type="NCBI Taxonomy" id="113564"/>
    <lineage>
        <taxon>Bacteria</taxon>
        <taxon>Bacillati</taxon>
        <taxon>Actinomycetota</taxon>
        <taxon>Actinomycetes</taxon>
        <taxon>Micromonosporales</taxon>
        <taxon>Micromonosporaceae</taxon>
        <taxon>Paractinoplanes</taxon>
    </lineage>
</organism>
<evidence type="ECO:0000256" key="3">
    <source>
        <dbReference type="SAM" id="SignalP"/>
    </source>
</evidence>
<dbReference type="EMBL" id="BOMM01000051">
    <property type="protein sequence ID" value="GIE13861.1"/>
    <property type="molecule type" value="Genomic_DNA"/>
</dbReference>
<protein>
    <recommendedName>
        <fullName evidence="4">ARB-07466-like C-terminal domain-containing protein</fullName>
    </recommendedName>
</protein>
<dbReference type="InterPro" id="IPR058593">
    <property type="entry name" value="ARB_07466-like_C"/>
</dbReference>
<dbReference type="AlphaFoldDB" id="A0A919MBN7"/>
<evidence type="ECO:0000256" key="2">
    <source>
        <dbReference type="SAM" id="MobiDB-lite"/>
    </source>
</evidence>
<feature type="compositionally biased region" description="Basic and acidic residues" evidence="2">
    <location>
        <begin position="43"/>
        <end position="52"/>
    </location>
</feature>
<gene>
    <name evidence="5" type="ORF">Afe05nite_57010</name>
</gene>
<comment type="caution">
    <text evidence="5">The sequence shown here is derived from an EMBL/GenBank/DDBJ whole genome shotgun (WGS) entry which is preliminary data.</text>
</comment>
<evidence type="ECO:0000313" key="5">
    <source>
        <dbReference type="EMBL" id="GIE13861.1"/>
    </source>
</evidence>
<evidence type="ECO:0000313" key="6">
    <source>
        <dbReference type="Proteomes" id="UP000598174"/>
    </source>
</evidence>
<feature type="region of interest" description="Disordered" evidence="2">
    <location>
        <begin position="27"/>
        <end position="52"/>
    </location>
</feature>
<feature type="domain" description="ARB-07466-like C-terminal" evidence="4">
    <location>
        <begin position="233"/>
        <end position="339"/>
    </location>
</feature>
<feature type="signal peptide" evidence="3">
    <location>
        <begin position="1"/>
        <end position="31"/>
    </location>
</feature>
<feature type="compositionally biased region" description="Low complexity" evidence="2">
    <location>
        <begin position="27"/>
        <end position="41"/>
    </location>
</feature>
<feature type="coiled-coil region" evidence="1">
    <location>
        <begin position="136"/>
        <end position="181"/>
    </location>
</feature>
<accession>A0A919MBN7</accession>
<feature type="chain" id="PRO_5037387948" description="ARB-07466-like C-terminal domain-containing protein" evidence="3">
    <location>
        <begin position="32"/>
        <end position="344"/>
    </location>
</feature>
<keyword evidence="6" id="KW-1185">Reference proteome</keyword>
<reference evidence="5" key="1">
    <citation type="submission" date="2021-01" db="EMBL/GenBank/DDBJ databases">
        <title>Whole genome shotgun sequence of Actinoplanes ferrugineus NBRC 15555.</title>
        <authorList>
            <person name="Komaki H."/>
            <person name="Tamura T."/>
        </authorList>
    </citation>
    <scope>NUCLEOTIDE SEQUENCE</scope>
    <source>
        <strain evidence="5">NBRC 15555</strain>
    </source>
</reference>
<keyword evidence="3" id="KW-0732">Signal</keyword>
<dbReference type="Proteomes" id="UP000598174">
    <property type="component" value="Unassembled WGS sequence"/>
</dbReference>
<name>A0A919MBN7_9ACTN</name>